<accession>A0AB36RDN1</accession>
<dbReference type="AlphaFoldDB" id="A0AB36RDN1"/>
<dbReference type="RefSeq" id="WP_095485119.1">
    <property type="nucleotide sequence ID" value="NZ_CP088151.1"/>
</dbReference>
<dbReference type="Proteomes" id="UP000216215">
    <property type="component" value="Unassembled WGS sequence"/>
</dbReference>
<evidence type="ECO:0000313" key="3">
    <source>
        <dbReference type="Proteomes" id="UP000216215"/>
    </source>
</evidence>
<comment type="caution">
    <text evidence="2">The sequence shown here is derived from an EMBL/GenBank/DDBJ whole genome shotgun (WGS) entry which is preliminary data.</text>
</comment>
<protein>
    <submittedName>
        <fullName evidence="2">Uncharacterized protein</fullName>
    </submittedName>
</protein>
<sequence>MDGLFFALWKGSGRKPKRREDYGLHPPPSGFGRLLAAVAIIGVAASVLDHMAARKGAADAVAASYGSSPQGSWK</sequence>
<dbReference type="EMBL" id="NPKI01000015">
    <property type="protein sequence ID" value="PAQ02515.1"/>
    <property type="molecule type" value="Genomic_DNA"/>
</dbReference>
<keyword evidence="1" id="KW-1133">Transmembrane helix</keyword>
<proteinExistence type="predicted"/>
<gene>
    <name evidence="2" type="ORF">CIT25_13095</name>
</gene>
<keyword evidence="1" id="KW-0812">Transmembrane</keyword>
<name>A0AB36RDN1_9HYPH</name>
<keyword evidence="1" id="KW-0472">Membrane</keyword>
<evidence type="ECO:0000313" key="2">
    <source>
        <dbReference type="EMBL" id="PAQ02515.1"/>
    </source>
</evidence>
<feature type="transmembrane region" description="Helical" evidence="1">
    <location>
        <begin position="30"/>
        <end position="48"/>
    </location>
</feature>
<reference evidence="3" key="1">
    <citation type="submission" date="2017-08" db="EMBL/GenBank/DDBJ databases">
        <title>Mesorhizobium wenxinae sp. nov., a novel rhizobial species isolated from root nodules of chickpea (Cicer arietinum L.).</title>
        <authorList>
            <person name="Zhang J."/>
        </authorList>
    </citation>
    <scope>NUCLEOTIDE SEQUENCE [LARGE SCALE GENOMIC DNA]</scope>
    <source>
        <strain evidence="3">USDA 3392</strain>
    </source>
</reference>
<keyword evidence="3" id="KW-1185">Reference proteome</keyword>
<organism evidence="2 3">
    <name type="scientific">Mesorhizobium mediterraneum</name>
    <dbReference type="NCBI Taxonomy" id="43617"/>
    <lineage>
        <taxon>Bacteria</taxon>
        <taxon>Pseudomonadati</taxon>
        <taxon>Pseudomonadota</taxon>
        <taxon>Alphaproteobacteria</taxon>
        <taxon>Hyphomicrobiales</taxon>
        <taxon>Phyllobacteriaceae</taxon>
        <taxon>Mesorhizobium</taxon>
    </lineage>
</organism>
<evidence type="ECO:0000256" key="1">
    <source>
        <dbReference type="SAM" id="Phobius"/>
    </source>
</evidence>